<dbReference type="Gene3D" id="1.10.630.10">
    <property type="entry name" value="Cytochrome P450"/>
    <property type="match status" value="1"/>
</dbReference>
<dbReference type="PRINTS" id="PR00359">
    <property type="entry name" value="BP450"/>
</dbReference>
<dbReference type="EMBL" id="SJPY01000001">
    <property type="protein sequence ID" value="TWU45842.1"/>
    <property type="molecule type" value="Genomic_DNA"/>
</dbReference>
<keyword evidence="2 3" id="KW-0560">Oxidoreductase</keyword>
<dbReference type="Pfam" id="PF00067">
    <property type="entry name" value="p450"/>
    <property type="match status" value="1"/>
</dbReference>
<keyword evidence="4" id="KW-1185">Reference proteome</keyword>
<dbReference type="OrthoDB" id="9801155at2"/>
<protein>
    <submittedName>
        <fullName evidence="3">Erythromycin C-12 hydroxylase</fullName>
        <ecNumber evidence="3">1.14.13.154</ecNumber>
    </submittedName>
</protein>
<dbReference type="AlphaFoldDB" id="A0A5C6EA07"/>
<evidence type="ECO:0000256" key="1">
    <source>
        <dbReference type="ARBA" id="ARBA00010617"/>
    </source>
</evidence>
<dbReference type="InterPro" id="IPR001128">
    <property type="entry name" value="Cyt_P450"/>
</dbReference>
<evidence type="ECO:0000256" key="2">
    <source>
        <dbReference type="RuleBase" id="RU000461"/>
    </source>
</evidence>
<dbReference type="InterPro" id="IPR036396">
    <property type="entry name" value="Cyt_P450_sf"/>
</dbReference>
<keyword evidence="2" id="KW-0503">Monooxygenase</keyword>
<keyword evidence="2" id="KW-0479">Metal-binding</keyword>
<dbReference type="InterPro" id="IPR017972">
    <property type="entry name" value="Cyt_P450_CS"/>
</dbReference>
<keyword evidence="2" id="KW-0408">Iron</keyword>
<name>A0A5C6EA07_9BACT</name>
<evidence type="ECO:0000313" key="4">
    <source>
        <dbReference type="Proteomes" id="UP000315471"/>
    </source>
</evidence>
<dbReference type="PANTHER" id="PTHR46696:SF6">
    <property type="entry name" value="P450, PUTATIVE (EUROFUNG)-RELATED"/>
    <property type="match status" value="1"/>
</dbReference>
<dbReference type="GO" id="GO:0016705">
    <property type="term" value="F:oxidoreductase activity, acting on paired donors, with incorporation or reduction of molecular oxygen"/>
    <property type="evidence" value="ECO:0007669"/>
    <property type="project" value="InterPro"/>
</dbReference>
<dbReference type="SUPFAM" id="SSF48264">
    <property type="entry name" value="Cytochrome P450"/>
    <property type="match status" value="1"/>
</dbReference>
<gene>
    <name evidence="3" type="primary">eryK</name>
    <name evidence="3" type="ORF">Q31b_10180</name>
</gene>
<comment type="caution">
    <text evidence="3">The sequence shown here is derived from an EMBL/GenBank/DDBJ whole genome shotgun (WGS) entry which is preliminary data.</text>
</comment>
<dbReference type="PANTHER" id="PTHR46696">
    <property type="entry name" value="P450, PUTATIVE (EUROFUNG)-RELATED"/>
    <property type="match status" value="1"/>
</dbReference>
<dbReference type="RefSeq" id="WP_146598473.1">
    <property type="nucleotide sequence ID" value="NZ_SJPY01000001.1"/>
</dbReference>
<dbReference type="InterPro" id="IPR002397">
    <property type="entry name" value="Cyt_P450_B"/>
</dbReference>
<proteinExistence type="inferred from homology"/>
<dbReference type="GO" id="GO:0020037">
    <property type="term" value="F:heme binding"/>
    <property type="evidence" value="ECO:0007669"/>
    <property type="project" value="InterPro"/>
</dbReference>
<dbReference type="Proteomes" id="UP000315471">
    <property type="component" value="Unassembled WGS sequence"/>
</dbReference>
<organism evidence="3 4">
    <name type="scientific">Novipirellula aureliae</name>
    <dbReference type="NCBI Taxonomy" id="2527966"/>
    <lineage>
        <taxon>Bacteria</taxon>
        <taxon>Pseudomonadati</taxon>
        <taxon>Planctomycetota</taxon>
        <taxon>Planctomycetia</taxon>
        <taxon>Pirellulales</taxon>
        <taxon>Pirellulaceae</taxon>
        <taxon>Novipirellula</taxon>
    </lineage>
</organism>
<dbReference type="GO" id="GO:0005506">
    <property type="term" value="F:iron ion binding"/>
    <property type="evidence" value="ECO:0007669"/>
    <property type="project" value="InterPro"/>
</dbReference>
<keyword evidence="2" id="KW-0349">Heme</keyword>
<dbReference type="PROSITE" id="PS00086">
    <property type="entry name" value="CYTOCHROME_P450"/>
    <property type="match status" value="1"/>
</dbReference>
<accession>A0A5C6EA07</accession>
<evidence type="ECO:0000313" key="3">
    <source>
        <dbReference type="EMBL" id="TWU45842.1"/>
    </source>
</evidence>
<dbReference type="CDD" id="cd11079">
    <property type="entry name" value="Cyp_unk"/>
    <property type="match status" value="1"/>
</dbReference>
<comment type="similarity">
    <text evidence="1 2">Belongs to the cytochrome P450 family.</text>
</comment>
<dbReference type="GO" id="GO:0004497">
    <property type="term" value="F:monooxygenase activity"/>
    <property type="evidence" value="ECO:0007669"/>
    <property type="project" value="UniProtKB-KW"/>
</dbReference>
<reference evidence="3 4" key="1">
    <citation type="submission" date="2019-02" db="EMBL/GenBank/DDBJ databases">
        <title>Deep-cultivation of Planctomycetes and their phenomic and genomic characterization uncovers novel biology.</title>
        <authorList>
            <person name="Wiegand S."/>
            <person name="Jogler M."/>
            <person name="Boedeker C."/>
            <person name="Pinto D."/>
            <person name="Vollmers J."/>
            <person name="Rivas-Marin E."/>
            <person name="Kohn T."/>
            <person name="Peeters S.H."/>
            <person name="Heuer A."/>
            <person name="Rast P."/>
            <person name="Oberbeckmann S."/>
            <person name="Bunk B."/>
            <person name="Jeske O."/>
            <person name="Meyerdierks A."/>
            <person name="Storesund J.E."/>
            <person name="Kallscheuer N."/>
            <person name="Luecker S."/>
            <person name="Lage O.M."/>
            <person name="Pohl T."/>
            <person name="Merkel B.J."/>
            <person name="Hornburger P."/>
            <person name="Mueller R.-W."/>
            <person name="Bruemmer F."/>
            <person name="Labrenz M."/>
            <person name="Spormann A.M."/>
            <person name="Op Den Camp H."/>
            <person name="Overmann J."/>
            <person name="Amann R."/>
            <person name="Jetten M.S.M."/>
            <person name="Mascher T."/>
            <person name="Medema M.H."/>
            <person name="Devos D.P."/>
            <person name="Kaster A.-K."/>
            <person name="Ovreas L."/>
            <person name="Rohde M."/>
            <person name="Galperin M.Y."/>
            <person name="Jogler C."/>
        </authorList>
    </citation>
    <scope>NUCLEOTIDE SEQUENCE [LARGE SCALE GENOMIC DNA]</scope>
    <source>
        <strain evidence="3 4">Q31b</strain>
    </source>
</reference>
<sequence>MTRQPDWNPKSTEVLYDQRAAYDKMRKTCPVAYSEMLGWSLFRHQDIRRVLDDHETFSSNVSRHISVPNGMDPPEHTKFRKLIEPLFRPEPMAAFEPKCRAITGTLFDSLLARTNVEFLFEFARPFAVRTQCESVGWHESMYEPLRDWTRKNQEATFAQNRNEMKRIAEEFEGFVAELLDQRRRNPTTDEHDVITSLLEARVDDRPLRNEEIVSILRNWTVGEIGTISAAIGILAHALATHLDVQERLREQPDLIPSAIEEILRAHGPLVANRRVTTCPVTMGGRKIEAGERISMNWISANRDERVFDDADQIRLDRDPSANLLWGAGIHGCPGAPLARLEMRVAIEELLKRTTQIKLNERYPATLATFPASGFATLPVTLRR</sequence>
<dbReference type="EC" id="1.14.13.154" evidence="3"/>